<name>A0A1F7WJA8_9BACT</name>
<dbReference type="Proteomes" id="UP000176198">
    <property type="component" value="Unassembled WGS sequence"/>
</dbReference>
<dbReference type="STRING" id="1802471.A2115_00755"/>
<reference evidence="1 2" key="1">
    <citation type="journal article" date="2016" name="Nat. Commun.">
        <title>Thousands of microbial genomes shed light on interconnected biogeochemical processes in an aquifer system.</title>
        <authorList>
            <person name="Anantharaman K."/>
            <person name="Brown C.T."/>
            <person name="Hug L.A."/>
            <person name="Sharon I."/>
            <person name="Castelle C.J."/>
            <person name="Probst A.J."/>
            <person name="Thomas B.C."/>
            <person name="Singh A."/>
            <person name="Wilkins M.J."/>
            <person name="Karaoz U."/>
            <person name="Brodie E.L."/>
            <person name="Williams K.H."/>
            <person name="Hubbard S.S."/>
            <person name="Banfield J.F."/>
        </authorList>
    </citation>
    <scope>NUCLEOTIDE SEQUENCE [LARGE SCALE GENOMIC DNA]</scope>
</reference>
<dbReference type="AlphaFoldDB" id="A0A1F7WJA8"/>
<dbReference type="SUPFAM" id="SSF143100">
    <property type="entry name" value="TTHA1013/TTHA0281-like"/>
    <property type="match status" value="1"/>
</dbReference>
<protein>
    <recommendedName>
        <fullName evidence="3">HicB-like antitoxin of toxin-antitoxin system domain-containing protein</fullName>
    </recommendedName>
</protein>
<dbReference type="EMBL" id="MGFJ01000020">
    <property type="protein sequence ID" value="OGM02499.1"/>
    <property type="molecule type" value="Genomic_DNA"/>
</dbReference>
<organism evidence="1 2">
    <name type="scientific">Candidatus Woesebacteria bacterium GWA1_41_8</name>
    <dbReference type="NCBI Taxonomy" id="1802471"/>
    <lineage>
        <taxon>Bacteria</taxon>
        <taxon>Candidatus Woeseibacteriota</taxon>
    </lineage>
</organism>
<evidence type="ECO:0000313" key="2">
    <source>
        <dbReference type="Proteomes" id="UP000176198"/>
    </source>
</evidence>
<sequence>MNKIQFSLPVIVMKESSGFVAYSPALDLSTVGETFDKAKARFDEAVGIFFEEIVEKGTLNEALEELGWQKVNRKYTPPVIVGQQTESFSVPAFQ</sequence>
<comment type="caution">
    <text evidence="1">The sequence shown here is derived from an EMBL/GenBank/DDBJ whole genome shotgun (WGS) entry which is preliminary data.</text>
</comment>
<accession>A0A1F7WJA8</accession>
<proteinExistence type="predicted"/>
<evidence type="ECO:0008006" key="3">
    <source>
        <dbReference type="Google" id="ProtNLM"/>
    </source>
</evidence>
<gene>
    <name evidence="1" type="ORF">A2115_00755</name>
</gene>
<evidence type="ECO:0000313" key="1">
    <source>
        <dbReference type="EMBL" id="OGM02499.1"/>
    </source>
</evidence>
<dbReference type="InterPro" id="IPR035069">
    <property type="entry name" value="TTHA1013/TTHA0281-like"/>
</dbReference>
<dbReference type="Gene3D" id="3.30.160.250">
    <property type="match status" value="1"/>
</dbReference>